<evidence type="ECO:0000313" key="11">
    <source>
        <dbReference type="EMBL" id="KAH0905308.1"/>
    </source>
</evidence>
<evidence type="ECO:0000256" key="5">
    <source>
        <dbReference type="ARBA" id="ARBA00022692"/>
    </source>
</evidence>
<evidence type="ECO:0000256" key="1">
    <source>
        <dbReference type="ARBA" id="ARBA00004141"/>
    </source>
</evidence>
<feature type="transmembrane region" description="Helical" evidence="9">
    <location>
        <begin position="496"/>
        <end position="519"/>
    </location>
</feature>
<dbReference type="EMBL" id="JAGKQM010000011">
    <property type="protein sequence ID" value="KAH0905308.1"/>
    <property type="molecule type" value="Genomic_DNA"/>
</dbReference>
<evidence type="ECO:0000256" key="2">
    <source>
        <dbReference type="ARBA" id="ARBA00010992"/>
    </source>
</evidence>
<feature type="transmembrane region" description="Helical" evidence="9">
    <location>
        <begin position="841"/>
        <end position="861"/>
    </location>
</feature>
<reference evidence="11 12" key="1">
    <citation type="submission" date="2021-05" db="EMBL/GenBank/DDBJ databases">
        <title>Genome Assembly of Synthetic Allotetraploid Brassica napus Reveals Homoeologous Exchanges between Subgenomes.</title>
        <authorList>
            <person name="Davis J.T."/>
        </authorList>
    </citation>
    <scope>NUCLEOTIDE SEQUENCE [LARGE SCALE GENOMIC DNA]</scope>
    <source>
        <strain evidence="12">cv. Da-Ae</strain>
        <tissue evidence="11">Seedling</tissue>
    </source>
</reference>
<dbReference type="Proteomes" id="UP000824890">
    <property type="component" value="Unassembled WGS sequence"/>
</dbReference>
<feature type="region of interest" description="Disordered" evidence="8">
    <location>
        <begin position="1"/>
        <end position="26"/>
    </location>
</feature>
<evidence type="ECO:0000256" key="7">
    <source>
        <dbReference type="ARBA" id="ARBA00023136"/>
    </source>
</evidence>
<feature type="transmembrane region" description="Helical" evidence="9">
    <location>
        <begin position="873"/>
        <end position="891"/>
    </location>
</feature>
<feature type="transmembrane region" description="Helical" evidence="9">
    <location>
        <begin position="587"/>
        <end position="612"/>
    </location>
</feature>
<feature type="domain" description="Major facilitator superfamily (MFS) profile" evidence="10">
    <location>
        <begin position="496"/>
        <end position="895"/>
    </location>
</feature>
<feature type="domain" description="Major facilitator superfamily (MFS) profile" evidence="10">
    <location>
        <begin position="40"/>
        <end position="460"/>
    </location>
</feature>
<gene>
    <name evidence="11" type="ORF">HID58_044811</name>
</gene>
<dbReference type="CDD" id="cd17358">
    <property type="entry name" value="MFS_GLUT6_8_Class3_like"/>
    <property type="match status" value="2"/>
</dbReference>
<dbReference type="PANTHER" id="PTHR48021">
    <property type="match status" value="1"/>
</dbReference>
<proteinExistence type="inferred from homology"/>
<feature type="transmembrane region" description="Helical" evidence="9">
    <location>
        <begin position="370"/>
        <end position="395"/>
    </location>
</feature>
<feature type="transmembrane region" description="Helical" evidence="9">
    <location>
        <begin position="438"/>
        <end position="456"/>
    </location>
</feature>
<dbReference type="InterPro" id="IPR050549">
    <property type="entry name" value="MFS_Trehalose_Transporter"/>
</dbReference>
<dbReference type="PROSITE" id="PS50850">
    <property type="entry name" value="MFS"/>
    <property type="match status" value="2"/>
</dbReference>
<feature type="transmembrane region" description="Helical" evidence="9">
    <location>
        <begin position="648"/>
        <end position="669"/>
    </location>
</feature>
<feature type="transmembrane region" description="Helical" evidence="9">
    <location>
        <begin position="730"/>
        <end position="752"/>
    </location>
</feature>
<evidence type="ECO:0000256" key="8">
    <source>
        <dbReference type="SAM" id="MobiDB-lite"/>
    </source>
</evidence>
<keyword evidence="3" id="KW-0813">Transport</keyword>
<dbReference type="InterPro" id="IPR036259">
    <property type="entry name" value="MFS_trans_sf"/>
</dbReference>
<dbReference type="PANTHER" id="PTHR48021:SF21">
    <property type="entry name" value="SUGAR TRANSPORTER ERD6-LIKE 8"/>
    <property type="match status" value="1"/>
</dbReference>
<dbReference type="SUPFAM" id="SSF103473">
    <property type="entry name" value="MFS general substrate transporter"/>
    <property type="match status" value="2"/>
</dbReference>
<keyword evidence="4" id="KW-0762">Sugar transport</keyword>
<dbReference type="InterPro" id="IPR044775">
    <property type="entry name" value="MFS_ERD6/Tret1-like"/>
</dbReference>
<dbReference type="NCBIfam" id="TIGR00879">
    <property type="entry name" value="SP"/>
    <property type="match status" value="1"/>
</dbReference>
<dbReference type="Pfam" id="PF00083">
    <property type="entry name" value="Sugar_tr"/>
    <property type="match status" value="2"/>
</dbReference>
<dbReference type="InterPro" id="IPR020846">
    <property type="entry name" value="MFS_dom"/>
</dbReference>
<keyword evidence="6 9" id="KW-1133">Transmembrane helix</keyword>
<dbReference type="InterPro" id="IPR005828">
    <property type="entry name" value="MFS_sugar_transport-like"/>
</dbReference>
<feature type="transmembrane region" description="Helical" evidence="9">
    <location>
        <begin position="73"/>
        <end position="93"/>
    </location>
</feature>
<evidence type="ECO:0000256" key="6">
    <source>
        <dbReference type="ARBA" id="ARBA00022989"/>
    </source>
</evidence>
<dbReference type="InterPro" id="IPR005829">
    <property type="entry name" value="Sugar_transporter_CS"/>
</dbReference>
<feature type="transmembrane region" description="Helical" evidence="9">
    <location>
        <begin position="407"/>
        <end position="432"/>
    </location>
</feature>
<evidence type="ECO:0000313" key="12">
    <source>
        <dbReference type="Proteomes" id="UP000824890"/>
    </source>
</evidence>
<feature type="transmembrane region" description="Helical" evidence="9">
    <location>
        <begin position="105"/>
        <end position="124"/>
    </location>
</feature>
<dbReference type="PROSITE" id="PS00216">
    <property type="entry name" value="SUGAR_TRANSPORT_1"/>
    <property type="match status" value="2"/>
</dbReference>
<comment type="subcellular location">
    <subcellularLocation>
        <location evidence="1">Membrane</location>
        <topology evidence="1">Multi-pass membrane protein</topology>
    </subcellularLocation>
</comment>
<feature type="transmembrane region" description="Helical" evidence="9">
    <location>
        <begin position="531"/>
        <end position="553"/>
    </location>
</feature>
<feature type="transmembrane region" description="Helical" evidence="9">
    <location>
        <begin position="805"/>
        <end position="829"/>
    </location>
</feature>
<sequence length="908" mass="98992">MARREDDMEKVKDKSEPLLLPENGSDVSEEEGASWMVCLSTFIAVCGSYEFGTCVGYSAPTQFGIMEELNLSYSQFSVFGSILNVGAVLGAITSGKISDFIGRKGAMRLSSVISAIGWMIIYFSKGDIPLDFGRFLTGYGCGTLSYVVPVFIAEISPRKLRGALATLNQLFLVIGLASMFLIGAVINWRALALTGVVPCVILFFGTWFIPESPRWLEMVGRHRDFEIALQKLRGPNANIAREADEIKEYLATIAHLPKTTLLDLIDKKNIRFVIVGVGLMFFQQFVGINGVIFYAQQIFVSAGASPTLGSILYSIEQVILTALGATLLIDRLGRRPLLLASAVGMLIGCLLIGNSFLLKAHGLALDIIPALAVSGVLVYIGSFSIGMGAIPWVIMSEIFPINLKGTAGGLVTVVNWLSSWFVSLTFNFLMIWSPHGAFYVYGGVCVLAIIFIAKLVPETKGKTLEEIQAMMIMEKGLLLVNKEEKRGSSETTITPLLIFTTFIIVSASYSFGIALGFTAGTMSSIMEDLDLSIAQFSVFGSLLTFGGMIGAIFSATIADAFGRKMTLWVAEAFFISGWLAIAQAKNIIWLDFGRFFVGTGVGLASYVVPVYIAEITPKNVRGTFTFSNQLLQNCGIATAYYIGNFVSWRTIALIGIIPCLIQFLGLFFIPESPRWRAKENRDEECEVVLQNLRGKEADIVKETREIMISVDATANISMQSLFKRKYARQLIIGVGVMLLQQLCGSSGISYYAGSIFDLAGFPSQTGMTVLSMVVASAFGLCLSCISLALAFGFKGVPGIVNFTPTMAFIGILTYVMMFAAGLGALPWIIMSEIFPMDMKVVAGSLVTITNWFTGWIVSYCFNFMLIWSPTGTFIIFAIMSGLTVVFAWCLVPETRGLTLEEIQFPRES</sequence>
<dbReference type="PRINTS" id="PR00171">
    <property type="entry name" value="SUGRTRNSPORT"/>
</dbReference>
<evidence type="ECO:0000256" key="9">
    <source>
        <dbReference type="SAM" id="Phobius"/>
    </source>
</evidence>
<protein>
    <recommendedName>
        <fullName evidence="10">Major facilitator superfamily (MFS) profile domain-containing protein</fullName>
    </recommendedName>
</protein>
<dbReference type="Gene3D" id="1.20.1250.20">
    <property type="entry name" value="MFS general substrate transporter like domains"/>
    <property type="match status" value="2"/>
</dbReference>
<evidence type="ECO:0000259" key="10">
    <source>
        <dbReference type="PROSITE" id="PS50850"/>
    </source>
</evidence>
<comment type="caution">
    <text evidence="11">The sequence shown here is derived from an EMBL/GenBank/DDBJ whole genome shotgun (WGS) entry which is preliminary data.</text>
</comment>
<feature type="transmembrane region" description="Helical" evidence="9">
    <location>
        <begin position="192"/>
        <end position="209"/>
    </location>
</feature>
<feature type="transmembrane region" description="Helical" evidence="9">
    <location>
        <begin position="772"/>
        <end position="793"/>
    </location>
</feature>
<feature type="transmembrane region" description="Helical" evidence="9">
    <location>
        <begin position="336"/>
        <end position="358"/>
    </location>
</feature>
<organism evidence="11 12">
    <name type="scientific">Brassica napus</name>
    <name type="common">Rape</name>
    <dbReference type="NCBI Taxonomy" id="3708"/>
    <lineage>
        <taxon>Eukaryota</taxon>
        <taxon>Viridiplantae</taxon>
        <taxon>Streptophyta</taxon>
        <taxon>Embryophyta</taxon>
        <taxon>Tracheophyta</taxon>
        <taxon>Spermatophyta</taxon>
        <taxon>Magnoliopsida</taxon>
        <taxon>eudicotyledons</taxon>
        <taxon>Gunneridae</taxon>
        <taxon>Pentapetalae</taxon>
        <taxon>rosids</taxon>
        <taxon>malvids</taxon>
        <taxon>Brassicales</taxon>
        <taxon>Brassicaceae</taxon>
        <taxon>Brassiceae</taxon>
        <taxon>Brassica</taxon>
    </lineage>
</organism>
<name>A0ABQ8BKH2_BRANA</name>
<accession>A0ABQ8BKH2</accession>
<evidence type="ECO:0000256" key="3">
    <source>
        <dbReference type="ARBA" id="ARBA00022448"/>
    </source>
</evidence>
<keyword evidence="5 9" id="KW-0812">Transmembrane</keyword>
<evidence type="ECO:0000256" key="4">
    <source>
        <dbReference type="ARBA" id="ARBA00022597"/>
    </source>
</evidence>
<feature type="transmembrane region" description="Helical" evidence="9">
    <location>
        <begin position="272"/>
        <end position="295"/>
    </location>
</feature>
<feature type="compositionally biased region" description="Basic and acidic residues" evidence="8">
    <location>
        <begin position="1"/>
        <end position="16"/>
    </location>
</feature>
<keyword evidence="7 9" id="KW-0472">Membrane</keyword>
<feature type="transmembrane region" description="Helical" evidence="9">
    <location>
        <begin position="136"/>
        <end position="155"/>
    </location>
</feature>
<dbReference type="InterPro" id="IPR003663">
    <property type="entry name" value="Sugar/inositol_transpt"/>
</dbReference>
<comment type="similarity">
    <text evidence="2">Belongs to the major facilitator superfamily. Sugar transporter (TC 2.A.1.1) family.</text>
</comment>
<keyword evidence="12" id="KW-1185">Reference proteome</keyword>
<feature type="transmembrane region" description="Helical" evidence="9">
    <location>
        <begin position="307"/>
        <end position="329"/>
    </location>
</feature>
<feature type="transmembrane region" description="Helical" evidence="9">
    <location>
        <begin position="167"/>
        <end position="186"/>
    </location>
</feature>